<dbReference type="Gene3D" id="2.40.50.990">
    <property type="match status" value="1"/>
</dbReference>
<dbReference type="InterPro" id="IPR040533">
    <property type="entry name" value="EF3_4HB"/>
</dbReference>
<evidence type="ECO:0000256" key="5">
    <source>
        <dbReference type="ARBA" id="ARBA00022490"/>
    </source>
</evidence>
<feature type="compositionally biased region" description="Basic residues" evidence="15">
    <location>
        <begin position="1025"/>
        <end position="1047"/>
    </location>
</feature>
<evidence type="ECO:0000256" key="4">
    <source>
        <dbReference type="ARBA" id="ARBA00011054"/>
    </source>
</evidence>
<name>C5PC43_COCP7</name>
<dbReference type="OrthoDB" id="2110130at2759"/>
<dbReference type="InterPro" id="IPR011989">
    <property type="entry name" value="ARM-like"/>
</dbReference>
<feature type="region of interest" description="Disordered" evidence="15">
    <location>
        <begin position="1016"/>
        <end position="1059"/>
    </location>
</feature>
<accession>C5PC43</accession>
<dbReference type="Pfam" id="PF24984">
    <property type="entry name" value="HEAT_EF3_GNC1"/>
    <property type="match status" value="1"/>
</dbReference>
<dbReference type="FunFam" id="1.25.10.10:FF:000076">
    <property type="entry name" value="Elongation factor 3"/>
    <property type="match status" value="1"/>
</dbReference>
<dbReference type="InterPro" id="IPR021133">
    <property type="entry name" value="HEAT_type_2"/>
</dbReference>
<keyword evidence="8 17" id="KW-0251">Elongation factor</keyword>
<evidence type="ECO:0000256" key="10">
    <source>
        <dbReference type="ARBA" id="ARBA00022840"/>
    </source>
</evidence>
<dbReference type="GO" id="GO:0016020">
    <property type="term" value="C:membrane"/>
    <property type="evidence" value="ECO:0007669"/>
    <property type="project" value="UniProtKB-SubCell"/>
</dbReference>
<keyword evidence="9" id="KW-0378">Hydrolase</keyword>
<evidence type="ECO:0000313" key="18">
    <source>
        <dbReference type="Proteomes" id="UP000009084"/>
    </source>
</evidence>
<comment type="caution">
    <text evidence="17">The sequence shown here is derived from an EMBL/GenBank/DDBJ whole genome shotgun (WGS) entry which is preliminary data.</text>
</comment>
<keyword evidence="7" id="KW-0547">Nucleotide-binding</keyword>
<dbReference type="InterPro" id="IPR050611">
    <property type="entry name" value="ABCF"/>
</dbReference>
<organism evidence="17 18">
    <name type="scientific">Coccidioides posadasii (strain C735)</name>
    <name type="common">Valley fever fungus</name>
    <dbReference type="NCBI Taxonomy" id="222929"/>
    <lineage>
        <taxon>Eukaryota</taxon>
        <taxon>Fungi</taxon>
        <taxon>Dikarya</taxon>
        <taxon>Ascomycota</taxon>
        <taxon>Pezizomycotina</taxon>
        <taxon>Eurotiomycetes</taxon>
        <taxon>Eurotiomycetidae</taxon>
        <taxon>Onygenales</taxon>
        <taxon>Onygenaceae</taxon>
        <taxon>Coccidioides</taxon>
    </lineage>
</organism>
<evidence type="ECO:0000256" key="13">
    <source>
        <dbReference type="ARBA" id="ARBA00049360"/>
    </source>
</evidence>
<dbReference type="GO" id="GO:0003746">
    <property type="term" value="F:translation elongation factor activity"/>
    <property type="evidence" value="ECO:0007669"/>
    <property type="project" value="UniProtKB-KW"/>
</dbReference>
<proteinExistence type="inferred from homology"/>
<dbReference type="GO" id="GO:0005737">
    <property type="term" value="C:cytoplasm"/>
    <property type="evidence" value="ECO:0007669"/>
    <property type="project" value="UniProtKB-SubCell"/>
</dbReference>
<dbReference type="GO" id="GO:0003723">
    <property type="term" value="F:RNA binding"/>
    <property type="evidence" value="ECO:0007669"/>
    <property type="project" value="UniProtKB-KW"/>
</dbReference>
<dbReference type="HOGENOM" id="CLU_002848_0_0_1"/>
<dbReference type="SUPFAM" id="SSF52540">
    <property type="entry name" value="P-loop containing nucleoside triphosphate hydrolases"/>
    <property type="match status" value="2"/>
</dbReference>
<dbReference type="Pfam" id="PF00005">
    <property type="entry name" value="ABC_tran"/>
    <property type="match status" value="3"/>
</dbReference>
<reference evidence="17 18" key="1">
    <citation type="journal article" date="2009" name="Genome Res.">
        <title>Comparative genomic analyses of the human fungal pathogens Coccidioides and their relatives.</title>
        <authorList>
            <person name="Sharpton T.J."/>
            <person name="Stajich J.E."/>
            <person name="Rounsley S.D."/>
            <person name="Gardner M.J."/>
            <person name="Wortman J.R."/>
            <person name="Jordar V.S."/>
            <person name="Maiti R."/>
            <person name="Kodira C.D."/>
            <person name="Neafsey D.E."/>
            <person name="Zeng Q."/>
            <person name="Hung C.-Y."/>
            <person name="McMahan C."/>
            <person name="Muszewska A."/>
            <person name="Grynberg M."/>
            <person name="Mandel M.A."/>
            <person name="Kellner E.M."/>
            <person name="Barker B.M."/>
            <person name="Galgiani J.N."/>
            <person name="Orbach M.J."/>
            <person name="Kirkland T.N."/>
            <person name="Cole G.T."/>
            <person name="Henn M.R."/>
            <person name="Birren B.W."/>
            <person name="Taylor J.W."/>
        </authorList>
    </citation>
    <scope>NUCLEOTIDE SEQUENCE [LARGE SCALE GENOMIC DNA]</scope>
    <source>
        <strain evidence="18">C735</strain>
    </source>
</reference>
<evidence type="ECO:0000259" key="16">
    <source>
        <dbReference type="PROSITE" id="PS50893"/>
    </source>
</evidence>
<evidence type="ECO:0000256" key="14">
    <source>
        <dbReference type="PROSITE-ProRule" id="PRU00103"/>
    </source>
</evidence>
<keyword evidence="12" id="KW-0648">Protein biosynthesis</keyword>
<keyword evidence="10" id="KW-0067">ATP-binding</keyword>
<dbReference type="InterPro" id="IPR047038">
    <property type="entry name" value="eEF3_chromodomain-like_sf"/>
</dbReference>
<comment type="subcellular location">
    <subcellularLocation>
        <location evidence="2">Cytoplasm</location>
    </subcellularLocation>
    <subcellularLocation>
        <location evidence="1">Membrane</location>
        <topology evidence="1">Multi-pass membrane protein</topology>
    </subcellularLocation>
</comment>
<feature type="domain" description="ABC transporter" evidence="16">
    <location>
        <begin position="683"/>
        <end position="1009"/>
    </location>
</feature>
<evidence type="ECO:0000256" key="1">
    <source>
        <dbReference type="ARBA" id="ARBA00004141"/>
    </source>
</evidence>
<protein>
    <submittedName>
        <fullName evidence="17">Elongation factor 3, putative</fullName>
    </submittedName>
</protein>
<dbReference type="PROSITE" id="PS50893">
    <property type="entry name" value="ABC_TRANSPORTER_2"/>
    <property type="match status" value="2"/>
</dbReference>
<dbReference type="SUPFAM" id="SSF48371">
    <property type="entry name" value="ARM repeat"/>
    <property type="match status" value="1"/>
</dbReference>
<dbReference type="PANTHER" id="PTHR19211:SF5">
    <property type="entry name" value="ELONGATION FACTOR 3A-RELATED"/>
    <property type="match status" value="1"/>
</dbReference>
<dbReference type="GO" id="GO:0016887">
    <property type="term" value="F:ATP hydrolysis activity"/>
    <property type="evidence" value="ECO:0007669"/>
    <property type="project" value="InterPro"/>
</dbReference>
<evidence type="ECO:0000256" key="2">
    <source>
        <dbReference type="ARBA" id="ARBA00004496"/>
    </source>
</evidence>
<dbReference type="InterPro" id="IPR003439">
    <property type="entry name" value="ABC_transporter-like_ATP-bd"/>
</dbReference>
<dbReference type="InterPro" id="IPR003593">
    <property type="entry name" value="AAA+_ATPase"/>
</dbReference>
<dbReference type="CDD" id="cd03221">
    <property type="entry name" value="ABCF_EF-3"/>
    <property type="match status" value="1"/>
</dbReference>
<evidence type="ECO:0000256" key="15">
    <source>
        <dbReference type="SAM" id="MobiDB-lite"/>
    </source>
</evidence>
<dbReference type="UniPathway" id="UPA00345"/>
<dbReference type="InterPro" id="IPR027417">
    <property type="entry name" value="P-loop_NTPase"/>
</dbReference>
<evidence type="ECO:0000256" key="9">
    <source>
        <dbReference type="ARBA" id="ARBA00022801"/>
    </source>
</evidence>
<evidence type="ECO:0000256" key="11">
    <source>
        <dbReference type="ARBA" id="ARBA00022884"/>
    </source>
</evidence>
<dbReference type="Proteomes" id="UP000009084">
    <property type="component" value="Unassembled WGS sequence"/>
</dbReference>
<dbReference type="PROSITE" id="PS00211">
    <property type="entry name" value="ABC_TRANSPORTER_1"/>
    <property type="match status" value="2"/>
</dbReference>
<dbReference type="Gene3D" id="3.40.50.300">
    <property type="entry name" value="P-loop containing nucleotide triphosphate hydrolases"/>
    <property type="match status" value="2"/>
</dbReference>
<feature type="domain" description="ABC transporter" evidence="16">
    <location>
        <begin position="437"/>
        <end position="657"/>
    </location>
</feature>
<evidence type="ECO:0000256" key="8">
    <source>
        <dbReference type="ARBA" id="ARBA00022768"/>
    </source>
</evidence>
<dbReference type="Gene3D" id="1.20.1390.20">
    <property type="match status" value="1"/>
</dbReference>
<dbReference type="GO" id="GO:0005524">
    <property type="term" value="F:ATP binding"/>
    <property type="evidence" value="ECO:0007669"/>
    <property type="project" value="UniProtKB-KW"/>
</dbReference>
<comment type="similarity">
    <text evidence="4">Belongs to the ABC transporter superfamily. ABCF family. EF3 subfamily.</text>
</comment>
<dbReference type="Gene3D" id="1.25.10.10">
    <property type="entry name" value="Leucine-rich Repeat Variant"/>
    <property type="match status" value="1"/>
</dbReference>
<keyword evidence="5" id="KW-0963">Cytoplasm</keyword>
<dbReference type="FunFam" id="2.40.50.990:FF:000001">
    <property type="entry name" value="Elongation factor 3"/>
    <property type="match status" value="1"/>
</dbReference>
<dbReference type="PROSITE" id="PS50077">
    <property type="entry name" value="HEAT_REPEAT"/>
    <property type="match status" value="1"/>
</dbReference>
<dbReference type="Pfam" id="PF24987">
    <property type="entry name" value="HEAT_EF3_N"/>
    <property type="match status" value="1"/>
</dbReference>
<evidence type="ECO:0000256" key="3">
    <source>
        <dbReference type="ARBA" id="ARBA00004815"/>
    </source>
</evidence>
<evidence type="ECO:0000256" key="6">
    <source>
        <dbReference type="ARBA" id="ARBA00022737"/>
    </source>
</evidence>
<dbReference type="KEGG" id="cpw:9693148"/>
<dbReference type="InterPro" id="IPR047036">
    <property type="entry name" value="EF3_4HB_sf"/>
</dbReference>
<dbReference type="SMART" id="SM00382">
    <property type="entry name" value="AAA"/>
    <property type="match status" value="2"/>
</dbReference>
<comment type="pathway">
    <text evidence="3">Protein biosynthesis; polypeptide chain elongation.</text>
</comment>
<dbReference type="InterPro" id="IPR016024">
    <property type="entry name" value="ARM-type_fold"/>
</dbReference>
<dbReference type="PANTHER" id="PTHR19211">
    <property type="entry name" value="ATP-BINDING TRANSPORT PROTEIN-RELATED"/>
    <property type="match status" value="1"/>
</dbReference>
<dbReference type="AlphaFoldDB" id="C5PC43"/>
<sequence length="1059" mass="117079">MPAVDSVNESAQSVTVLEELLKSLSVSKNEAETRAAANNIASLLNGPTDEQALPVKAVESLKKQLANKKDATAREKALDAILAIANHSTVSPAVEPYLLSLLGPTLVAVSDKMTSVKNLAQSAAIAIVKSINPNAVKAALPAIVNSLQNALKWAEKITALQCIESLVETAPVQLSYRVPDLIPVVSESMWDTKPEVKKAAYGTMEKVCGLIVNKDIERFIPELIKCISKPENVPETVHLLGATTFVTDVHEPTLAIMVPLLDRGLAERETAIKRKSAVIVDNMCKLVEDPQIVAAFLPKLMPALNKNFDTLADPEARGKTKQALDTLIRVGDVKDGKIPEVSTAGDIATVSAILKEILEPQHKASIPKFQATIEYIAAIAGQLIDEKVSDVASWTENTLAYLGAIVGEDSAKPIAETLRKRASPGAAEEVEVEEDEEEGEDLCNCTFNLAYGAKILLNQTHLRLKRGQRYGLLGPNGSGKSTLMRAINNEQVEGFPKKDEVKTVFVEHDLDAADTEQTVIGWTQKKLADVGITTPREEIEAKLLEFGFLQEQFENPITSLSGGWKMKLALARAVFESPDILLLDEPTNHLDVKNVAWLEQYLINSPCTSIIVSHDSGFLNNVIQHVIHYERFKLRRYRGNLTEFVKKLPSARSYFDLDASEMEFKFPEPGFLEGVKTKAKAIVRVTNMSFQYPGTSKPQLTDITFQCSLGSRIAVIGPNGAGKSTLVNILTGELIPTSGDIYQHENIRIAYIKQHAFAHIDNHLDKTPSEYIQWRFQTGEDRETMDRANKIVTEEDEKAMDKIYKIEGSSRRIIGIHARRKFKNSYEYECSFTLGENIGQKNEKWTPMMTADNAWIPRTELLATHAKMVAEVDQKEALASGQFRPLIRKEIEAHCANFGLDAELVSHSRMRGLSGGQRVKVVLAACSWQRPHLIVLDEPTNYLDRDSLGALSKALKSFEGGVIIITHSKEFTENLTSEVWAVLDGKMTPSGHNWVQGQGSGPRLTEKDDDEEKFDAMGNKIVGGGKKKKLTSSELRKKKKERMARRKRGEEVFSDEDDF</sequence>
<evidence type="ECO:0000256" key="12">
    <source>
        <dbReference type="ARBA" id="ARBA00022917"/>
    </source>
</evidence>
<dbReference type="EMBL" id="ACFW01000041">
    <property type="protein sequence ID" value="EER25520.1"/>
    <property type="molecule type" value="Genomic_DNA"/>
</dbReference>
<gene>
    <name evidence="17" type="ORF">CPC735_066200</name>
</gene>
<dbReference type="InterPro" id="IPR017871">
    <property type="entry name" value="ABC_transporter-like_CS"/>
</dbReference>
<dbReference type="InterPro" id="IPR015688">
    <property type="entry name" value="eEF3_ABC2_chromodomain-like"/>
</dbReference>
<dbReference type="Pfam" id="PF17947">
    <property type="entry name" value="4HB"/>
    <property type="match status" value="1"/>
</dbReference>
<comment type="catalytic activity">
    <reaction evidence="13">
        <text>ATP + H2O = ADP + phosphate + H(+)</text>
        <dbReference type="Rhea" id="RHEA:13065"/>
        <dbReference type="ChEBI" id="CHEBI:15377"/>
        <dbReference type="ChEBI" id="CHEBI:15378"/>
        <dbReference type="ChEBI" id="CHEBI:30616"/>
        <dbReference type="ChEBI" id="CHEBI:43474"/>
        <dbReference type="ChEBI" id="CHEBI:456216"/>
    </reaction>
</comment>
<dbReference type="FunFam" id="3.40.50.300:FF:000193">
    <property type="entry name" value="Probable Elongation factor 3"/>
    <property type="match status" value="1"/>
</dbReference>
<evidence type="ECO:0000313" key="17">
    <source>
        <dbReference type="EMBL" id="EER25520.1"/>
    </source>
</evidence>
<feature type="repeat" description="HEAT" evidence="14">
    <location>
        <begin position="181"/>
        <end position="219"/>
    </location>
</feature>
<keyword evidence="6" id="KW-0677">Repeat</keyword>
<dbReference type="CDD" id="cd18626">
    <property type="entry name" value="CD_eEF3"/>
    <property type="match status" value="1"/>
</dbReference>
<evidence type="ECO:0000256" key="7">
    <source>
        <dbReference type="ARBA" id="ARBA00022741"/>
    </source>
</evidence>
<keyword evidence="11" id="KW-0694">RNA-binding</keyword>
<dbReference type="VEuPathDB" id="FungiDB:CPC735_066200"/>